<evidence type="ECO:0000313" key="2">
    <source>
        <dbReference type="Ensembl" id="ENSMALP00000024450.1"/>
    </source>
</evidence>
<dbReference type="GO" id="GO:0004672">
    <property type="term" value="F:protein kinase activity"/>
    <property type="evidence" value="ECO:0007669"/>
    <property type="project" value="TreeGrafter"/>
</dbReference>
<dbReference type="InterPro" id="IPR013098">
    <property type="entry name" value="Ig_I-set"/>
</dbReference>
<feature type="domain" description="Ig-like" evidence="1">
    <location>
        <begin position="107"/>
        <end position="193"/>
    </location>
</feature>
<dbReference type="InterPro" id="IPR036179">
    <property type="entry name" value="Ig-like_dom_sf"/>
</dbReference>
<reference evidence="2" key="2">
    <citation type="submission" date="2025-09" db="UniProtKB">
        <authorList>
            <consortium name="Ensembl"/>
        </authorList>
    </citation>
    <scope>IDENTIFICATION</scope>
</reference>
<dbReference type="Proteomes" id="UP000261600">
    <property type="component" value="Unplaced"/>
</dbReference>
<dbReference type="InterPro" id="IPR013783">
    <property type="entry name" value="Ig-like_fold"/>
</dbReference>
<keyword evidence="3" id="KW-1185">Reference proteome</keyword>
<dbReference type="Ensembl" id="ENSMALT00000024912.1">
    <property type="protein sequence ID" value="ENSMALP00000024450.1"/>
    <property type="gene ID" value="ENSMALG00000017034.1"/>
</dbReference>
<dbReference type="PANTHER" id="PTHR47633">
    <property type="entry name" value="IMMUNOGLOBULIN"/>
    <property type="match status" value="1"/>
</dbReference>
<organism evidence="2 3">
    <name type="scientific">Monopterus albus</name>
    <name type="common">Swamp eel</name>
    <dbReference type="NCBI Taxonomy" id="43700"/>
    <lineage>
        <taxon>Eukaryota</taxon>
        <taxon>Metazoa</taxon>
        <taxon>Chordata</taxon>
        <taxon>Craniata</taxon>
        <taxon>Vertebrata</taxon>
        <taxon>Euteleostomi</taxon>
        <taxon>Actinopterygii</taxon>
        <taxon>Neopterygii</taxon>
        <taxon>Teleostei</taxon>
        <taxon>Neoteleostei</taxon>
        <taxon>Acanthomorphata</taxon>
        <taxon>Anabantaria</taxon>
        <taxon>Synbranchiformes</taxon>
        <taxon>Synbranchidae</taxon>
        <taxon>Monopterus</taxon>
    </lineage>
</organism>
<dbReference type="InterPro" id="IPR007110">
    <property type="entry name" value="Ig-like_dom"/>
</dbReference>
<dbReference type="AlphaFoldDB" id="A0A3Q3K5B6"/>
<dbReference type="STRING" id="43700.ENSMALP00000024450"/>
<evidence type="ECO:0000313" key="3">
    <source>
        <dbReference type="Proteomes" id="UP000261600"/>
    </source>
</evidence>
<reference evidence="2" key="1">
    <citation type="submission" date="2025-08" db="UniProtKB">
        <authorList>
            <consortium name="Ensembl"/>
        </authorList>
    </citation>
    <scope>IDENTIFICATION</scope>
</reference>
<protein>
    <recommendedName>
        <fullName evidence="1">Ig-like domain-containing protein</fullName>
    </recommendedName>
</protein>
<name>A0A3Q3K5B6_MONAL</name>
<accession>A0A3Q3K5B6</accession>
<dbReference type="SUPFAM" id="SSF48726">
    <property type="entry name" value="Immunoglobulin"/>
    <property type="match status" value="2"/>
</dbReference>
<dbReference type="Pfam" id="PF07679">
    <property type="entry name" value="I-set"/>
    <property type="match status" value="1"/>
</dbReference>
<proteinExistence type="predicted"/>
<dbReference type="Gene3D" id="2.60.40.10">
    <property type="entry name" value="Immunoglobulins"/>
    <property type="match status" value="2"/>
</dbReference>
<evidence type="ECO:0000259" key="1">
    <source>
        <dbReference type="PROSITE" id="PS50835"/>
    </source>
</evidence>
<dbReference type="FunFam" id="2.60.40.10:FF:000002">
    <property type="entry name" value="Titin a"/>
    <property type="match status" value="1"/>
</dbReference>
<sequence>DLLYSSDSVGICLKANNYLPMHLFCWNPEPPSFVETPEAKETVPGKNVSFSAKVKGSAPLKVKWFRGAKEIVTKHLMPVLIMRFHYFVNKFQSKTYISCCPCPSEPPAVDFDTSVKNGVIIKAGDPLRLPAVVTGRPQPEVKWAKDEAEIDKARMIVETEGKNSTLFIKKSVRADHGKYQISGTNNTRSPTTSWSTEMPARRSLTLMF</sequence>
<dbReference type="PROSITE" id="PS50835">
    <property type="entry name" value="IG_LIKE"/>
    <property type="match status" value="1"/>
</dbReference>
<dbReference type="PANTHER" id="PTHR47633:SF8">
    <property type="entry name" value="SPEG NEIGHBOR PROTEIN"/>
    <property type="match status" value="1"/>
</dbReference>